<dbReference type="Proteomes" id="UP000320496">
    <property type="component" value="Chromosome"/>
</dbReference>
<dbReference type="Gene3D" id="3.30.420.40">
    <property type="match status" value="2"/>
</dbReference>
<evidence type="ECO:0000259" key="1">
    <source>
        <dbReference type="Pfam" id="PF00814"/>
    </source>
</evidence>
<dbReference type="KEGG" id="mri:Mal4_24570"/>
<dbReference type="SUPFAM" id="SSF53067">
    <property type="entry name" value="Actin-like ATPase domain"/>
    <property type="match status" value="2"/>
</dbReference>
<dbReference type="NCBIfam" id="TIGR03725">
    <property type="entry name" value="T6A_YeaZ"/>
    <property type="match status" value="1"/>
</dbReference>
<dbReference type="InterPro" id="IPR022496">
    <property type="entry name" value="T6A_TsaB"/>
</dbReference>
<dbReference type="GO" id="GO:0005829">
    <property type="term" value="C:cytosol"/>
    <property type="evidence" value="ECO:0007669"/>
    <property type="project" value="TreeGrafter"/>
</dbReference>
<sequence>MSIPAASRSFAFRRSQNALCTYRGKGFTEGQGSTFMLTLGIDTSGLGGSIAVTRDGNCLAERALSRSGRRHARTLVAELKSLFDDVNLPPHTCETVAVSIGPGSFTGLRVGVVCAKTFAYATGCTLVAVDTHLAIAAASPDDVGQVAVITDALRGEVYAGLYERNADGSWSTLRQVERLPFDAWIEGVPETATISGPGLTAYAEDLAGRTLLPQDHWNPQARWIALLGEQLAREGRSDDLVQMVPKYLRKSAAEEKADRQSAP</sequence>
<gene>
    <name evidence="2" type="primary">tsaB</name>
    <name evidence="2" type="ORF">Mal4_24570</name>
</gene>
<dbReference type="PANTHER" id="PTHR11735">
    <property type="entry name" value="TRNA N6-ADENOSINE THREONYLCARBAMOYLTRANSFERASE"/>
    <property type="match status" value="1"/>
</dbReference>
<keyword evidence="3" id="KW-1185">Reference proteome</keyword>
<organism evidence="2 3">
    <name type="scientific">Maioricimonas rarisocia</name>
    <dbReference type="NCBI Taxonomy" id="2528026"/>
    <lineage>
        <taxon>Bacteria</taxon>
        <taxon>Pseudomonadati</taxon>
        <taxon>Planctomycetota</taxon>
        <taxon>Planctomycetia</taxon>
        <taxon>Planctomycetales</taxon>
        <taxon>Planctomycetaceae</taxon>
        <taxon>Maioricimonas</taxon>
    </lineage>
</organism>
<accession>A0A517Z6N2</accession>
<evidence type="ECO:0000313" key="3">
    <source>
        <dbReference type="Proteomes" id="UP000320496"/>
    </source>
</evidence>
<dbReference type="GO" id="GO:0002949">
    <property type="term" value="P:tRNA threonylcarbamoyladenosine modification"/>
    <property type="evidence" value="ECO:0007669"/>
    <property type="project" value="InterPro"/>
</dbReference>
<feature type="domain" description="Gcp-like" evidence="1">
    <location>
        <begin position="68"/>
        <end position="165"/>
    </location>
</feature>
<proteinExistence type="predicted"/>
<dbReference type="CDD" id="cd24032">
    <property type="entry name" value="ASKHA_NBD_TsaB"/>
    <property type="match status" value="1"/>
</dbReference>
<reference evidence="2 3" key="1">
    <citation type="submission" date="2019-02" db="EMBL/GenBank/DDBJ databases">
        <title>Deep-cultivation of Planctomycetes and their phenomic and genomic characterization uncovers novel biology.</title>
        <authorList>
            <person name="Wiegand S."/>
            <person name="Jogler M."/>
            <person name="Boedeker C."/>
            <person name="Pinto D."/>
            <person name="Vollmers J."/>
            <person name="Rivas-Marin E."/>
            <person name="Kohn T."/>
            <person name="Peeters S.H."/>
            <person name="Heuer A."/>
            <person name="Rast P."/>
            <person name="Oberbeckmann S."/>
            <person name="Bunk B."/>
            <person name="Jeske O."/>
            <person name="Meyerdierks A."/>
            <person name="Storesund J.E."/>
            <person name="Kallscheuer N."/>
            <person name="Luecker S."/>
            <person name="Lage O.M."/>
            <person name="Pohl T."/>
            <person name="Merkel B.J."/>
            <person name="Hornburger P."/>
            <person name="Mueller R.-W."/>
            <person name="Bruemmer F."/>
            <person name="Labrenz M."/>
            <person name="Spormann A.M."/>
            <person name="Op den Camp H."/>
            <person name="Overmann J."/>
            <person name="Amann R."/>
            <person name="Jetten M.S.M."/>
            <person name="Mascher T."/>
            <person name="Medema M.H."/>
            <person name="Devos D.P."/>
            <person name="Kaster A.-K."/>
            <person name="Ovreas L."/>
            <person name="Rohde M."/>
            <person name="Galperin M.Y."/>
            <person name="Jogler C."/>
        </authorList>
    </citation>
    <scope>NUCLEOTIDE SEQUENCE [LARGE SCALE GENOMIC DNA]</scope>
    <source>
        <strain evidence="2 3">Mal4</strain>
    </source>
</reference>
<evidence type="ECO:0000313" key="2">
    <source>
        <dbReference type="EMBL" id="QDU38135.1"/>
    </source>
</evidence>
<dbReference type="InterPro" id="IPR043129">
    <property type="entry name" value="ATPase_NBD"/>
</dbReference>
<dbReference type="Pfam" id="PF00814">
    <property type="entry name" value="TsaD"/>
    <property type="match status" value="1"/>
</dbReference>
<dbReference type="AlphaFoldDB" id="A0A517Z6N2"/>
<name>A0A517Z6N2_9PLAN</name>
<protein>
    <submittedName>
        <fullName evidence="2">tRNA threonylcarbamoyladenosine biosynthesis protein TsaB</fullName>
    </submittedName>
</protein>
<dbReference type="InterPro" id="IPR000905">
    <property type="entry name" value="Gcp-like_dom"/>
</dbReference>
<dbReference type="EMBL" id="CP036275">
    <property type="protein sequence ID" value="QDU38135.1"/>
    <property type="molecule type" value="Genomic_DNA"/>
</dbReference>
<dbReference type="PANTHER" id="PTHR11735:SF11">
    <property type="entry name" value="TRNA THREONYLCARBAMOYLADENOSINE BIOSYNTHESIS PROTEIN TSAB"/>
    <property type="match status" value="1"/>
</dbReference>